<sequence length="420" mass="44800">MRWMFATLLCLSGASHAVLLTPSEAEALGERVCKPASHGMLDCQTIAPPLQPVLDERDPKPLKPTDFGDSIPPAAPDTPMKPTLDAIPAKLTGNSVKIGWDIGYGTTAEYWEVWDNGVLRIRSRNFTQRPLVNTGITDVKIVSVQSGVVSVDDLPAGRHALEVRLCNTVNAQGKNSSQPACTVVSAQTWVDGGQGSEAATGKPDAPQINWLPSVTTGEPVELAWNMWWGNTGRYWQVLDAGKVLVESAAFEVSDAHSQAGRITLNGLQPGKHALQVRLCSGLECAESSSEALEVILPTAQPPAPVLALQATTVDGWVVGWSLPRYASAGKPERWQWVDTGTGKVFGKQQGGVRECMAAEPGTPKTRISSWCGDGRVARLDVSGALAVRLCRKDECIDSAAFTPDEAETQSGQRNMAGGAQ</sequence>
<evidence type="ECO:0000313" key="5">
    <source>
        <dbReference type="Proteomes" id="UP000192761"/>
    </source>
</evidence>
<feature type="region of interest" description="Disordered" evidence="1">
    <location>
        <begin position="55"/>
        <end position="80"/>
    </location>
</feature>
<keyword evidence="5" id="KW-1185">Reference proteome</keyword>
<dbReference type="OrthoDB" id="8581870at2"/>
<dbReference type="EMBL" id="FWXD01000010">
    <property type="protein sequence ID" value="SMC24861.1"/>
    <property type="molecule type" value="Genomic_DNA"/>
</dbReference>
<name>A0A1W1XMV1_9NEIS</name>
<proteinExistence type="predicted"/>
<organism evidence="4 5">
    <name type="scientific">Andreprevotia lacus DSM 23236</name>
    <dbReference type="NCBI Taxonomy" id="1121001"/>
    <lineage>
        <taxon>Bacteria</taxon>
        <taxon>Pseudomonadati</taxon>
        <taxon>Pseudomonadota</taxon>
        <taxon>Betaproteobacteria</taxon>
        <taxon>Neisseriales</taxon>
        <taxon>Chitinibacteraceae</taxon>
        <taxon>Andreprevotia</taxon>
    </lineage>
</organism>
<dbReference type="GO" id="GO:0006032">
    <property type="term" value="P:chitin catabolic process"/>
    <property type="evidence" value="ECO:0007669"/>
    <property type="project" value="InterPro"/>
</dbReference>
<gene>
    <name evidence="4" type="ORF">SAMN02745857_01989</name>
</gene>
<feature type="signal peptide" evidence="2">
    <location>
        <begin position="1"/>
        <end position="17"/>
    </location>
</feature>
<dbReference type="Pfam" id="PF08329">
    <property type="entry name" value="ChitinaseA_N"/>
    <property type="match status" value="1"/>
</dbReference>
<dbReference type="RefSeq" id="WP_084090646.1">
    <property type="nucleotide sequence ID" value="NZ_FWXD01000010.1"/>
</dbReference>
<keyword evidence="2" id="KW-0732">Signal</keyword>
<dbReference type="InterPro" id="IPR013783">
    <property type="entry name" value="Ig-like_fold"/>
</dbReference>
<protein>
    <submittedName>
        <fullName evidence="4">Chitinase A, N-terminal domain</fullName>
    </submittedName>
</protein>
<dbReference type="STRING" id="1121001.SAMN02745857_01989"/>
<evidence type="ECO:0000256" key="1">
    <source>
        <dbReference type="SAM" id="MobiDB-lite"/>
    </source>
</evidence>
<feature type="chain" id="PRO_5012461503" evidence="2">
    <location>
        <begin position="18"/>
        <end position="420"/>
    </location>
</feature>
<dbReference type="GO" id="GO:0004568">
    <property type="term" value="F:chitinase activity"/>
    <property type="evidence" value="ECO:0007669"/>
    <property type="project" value="InterPro"/>
</dbReference>
<dbReference type="InterPro" id="IPR013540">
    <property type="entry name" value="ChitinaseA_N"/>
</dbReference>
<feature type="domain" description="Chitinase A N-terminal" evidence="3">
    <location>
        <begin position="215"/>
        <end position="293"/>
    </location>
</feature>
<dbReference type="InterPro" id="IPR014756">
    <property type="entry name" value="Ig_E-set"/>
</dbReference>
<dbReference type="SUPFAM" id="SSF81296">
    <property type="entry name" value="E set domains"/>
    <property type="match status" value="1"/>
</dbReference>
<evidence type="ECO:0000256" key="2">
    <source>
        <dbReference type="SAM" id="SignalP"/>
    </source>
</evidence>
<accession>A0A1W1XMV1</accession>
<evidence type="ECO:0000313" key="4">
    <source>
        <dbReference type="EMBL" id="SMC24861.1"/>
    </source>
</evidence>
<dbReference type="AlphaFoldDB" id="A0A1W1XMV1"/>
<reference evidence="4 5" key="1">
    <citation type="submission" date="2017-04" db="EMBL/GenBank/DDBJ databases">
        <authorList>
            <person name="Afonso C.L."/>
            <person name="Miller P.J."/>
            <person name="Scott M.A."/>
            <person name="Spackman E."/>
            <person name="Goraichik I."/>
            <person name="Dimitrov K.M."/>
            <person name="Suarez D.L."/>
            <person name="Swayne D.E."/>
        </authorList>
    </citation>
    <scope>NUCLEOTIDE SEQUENCE [LARGE SCALE GENOMIC DNA]</scope>
    <source>
        <strain evidence="4 5">DSM 23236</strain>
    </source>
</reference>
<dbReference type="Gene3D" id="2.60.40.10">
    <property type="entry name" value="Immunoglobulins"/>
    <property type="match status" value="2"/>
</dbReference>
<dbReference type="Proteomes" id="UP000192761">
    <property type="component" value="Unassembled WGS sequence"/>
</dbReference>
<evidence type="ECO:0000259" key="3">
    <source>
        <dbReference type="Pfam" id="PF08329"/>
    </source>
</evidence>